<dbReference type="Gene3D" id="3.30.530.20">
    <property type="match status" value="1"/>
</dbReference>
<dbReference type="SUPFAM" id="SSF55961">
    <property type="entry name" value="Bet v1-like"/>
    <property type="match status" value="1"/>
</dbReference>
<evidence type="ECO:0000313" key="2">
    <source>
        <dbReference type="Proteomes" id="UP000680865"/>
    </source>
</evidence>
<dbReference type="Proteomes" id="UP000680865">
    <property type="component" value="Unassembled WGS sequence"/>
</dbReference>
<dbReference type="Pfam" id="PF10604">
    <property type="entry name" value="Polyketide_cyc2"/>
    <property type="match status" value="1"/>
</dbReference>
<evidence type="ECO:0000313" key="1">
    <source>
        <dbReference type="EMBL" id="GIM82242.1"/>
    </source>
</evidence>
<evidence type="ECO:0008006" key="3">
    <source>
        <dbReference type="Google" id="ProtNLM"/>
    </source>
</evidence>
<dbReference type="AlphaFoldDB" id="A0A919VWD0"/>
<dbReference type="InterPro" id="IPR019587">
    <property type="entry name" value="Polyketide_cyclase/dehydratase"/>
</dbReference>
<proteinExistence type="predicted"/>
<protein>
    <recommendedName>
        <fullName evidence="3">Shy6-polyketide cyclase</fullName>
    </recommendedName>
</protein>
<comment type="caution">
    <text evidence="1">The sequence shown here is derived from an EMBL/GenBank/DDBJ whole genome shotgun (WGS) entry which is preliminary data.</text>
</comment>
<organism evidence="1 2">
    <name type="scientific">Winogradskya consettensis</name>
    <dbReference type="NCBI Taxonomy" id="113560"/>
    <lineage>
        <taxon>Bacteria</taxon>
        <taxon>Bacillati</taxon>
        <taxon>Actinomycetota</taxon>
        <taxon>Actinomycetes</taxon>
        <taxon>Micromonosporales</taxon>
        <taxon>Micromonosporaceae</taxon>
        <taxon>Winogradskya</taxon>
    </lineage>
</organism>
<reference evidence="1" key="1">
    <citation type="submission" date="2021-03" db="EMBL/GenBank/DDBJ databases">
        <title>Whole genome shotgun sequence of Actinoplanes consettensis NBRC 14913.</title>
        <authorList>
            <person name="Komaki H."/>
            <person name="Tamura T."/>
        </authorList>
    </citation>
    <scope>NUCLEOTIDE SEQUENCE</scope>
    <source>
        <strain evidence="1">NBRC 14913</strain>
    </source>
</reference>
<name>A0A919VWD0_9ACTN</name>
<keyword evidence="2" id="KW-1185">Reference proteome</keyword>
<dbReference type="RefSeq" id="WP_213002435.1">
    <property type="nucleotide sequence ID" value="NZ_BAAATW010000018.1"/>
</dbReference>
<dbReference type="EMBL" id="BOQP01000050">
    <property type="protein sequence ID" value="GIM82242.1"/>
    <property type="molecule type" value="Genomic_DNA"/>
</dbReference>
<gene>
    <name evidence="1" type="ORF">Aco04nite_80600</name>
</gene>
<accession>A0A919VWD0</accession>
<dbReference type="InterPro" id="IPR023393">
    <property type="entry name" value="START-like_dom_sf"/>
</dbReference>
<sequence length="150" mass="16411">MTAQDIDRSAPVIVRDAIHVDAPLADVWTLHTDINNWTAWRADVTVARLDGPFVTGALFHWETGGLSINSRIHAVEPQRRTLWGGPAAGIEGMHMWTFTRDGGGTRVVTEESWAGPVVIADSDRARAMLTASIRIWLEGLAATAVRSQRS</sequence>